<evidence type="ECO:0000259" key="5">
    <source>
        <dbReference type="PROSITE" id="PS50943"/>
    </source>
</evidence>
<dbReference type="InterPro" id="IPR001387">
    <property type="entry name" value="Cro/C1-type_HTH"/>
</dbReference>
<name>A0ABT4C5Y8_9LACT</name>
<dbReference type="RefSeq" id="WP_230081962.1">
    <property type="nucleotide sequence ID" value="NZ_CAJHLV010000004.1"/>
</dbReference>
<dbReference type="Pfam" id="PF13377">
    <property type="entry name" value="Peripla_BP_3"/>
    <property type="match status" value="1"/>
</dbReference>
<dbReference type="Gene3D" id="1.10.260.40">
    <property type="entry name" value="lambda repressor-like DNA-binding domains"/>
    <property type="match status" value="1"/>
</dbReference>
<dbReference type="CDD" id="cd06283">
    <property type="entry name" value="PBP1_RegR_EndR_KdgR-like"/>
    <property type="match status" value="1"/>
</dbReference>
<protein>
    <submittedName>
        <fullName evidence="6">LacI family DNA-binding transcriptional regulator</fullName>
    </submittedName>
</protein>
<evidence type="ECO:0000256" key="1">
    <source>
        <dbReference type="ARBA" id="ARBA00023015"/>
    </source>
</evidence>
<accession>A0ABT4C5Y8</accession>
<reference evidence="6" key="1">
    <citation type="submission" date="2022-09" db="EMBL/GenBank/DDBJ databases">
        <title>Aerococcus urinae taxonomy study.</title>
        <authorList>
            <person name="Christensen J."/>
            <person name="Senneby E."/>
        </authorList>
    </citation>
    <scope>NUCLEOTIDE SEQUENCE</scope>
    <source>
        <strain evidence="6">NLD-066-U95</strain>
    </source>
</reference>
<evidence type="ECO:0000313" key="7">
    <source>
        <dbReference type="Proteomes" id="UP001069145"/>
    </source>
</evidence>
<dbReference type="EMBL" id="JAOTML010000002">
    <property type="protein sequence ID" value="MCY3052816.1"/>
    <property type="molecule type" value="Genomic_DNA"/>
</dbReference>
<evidence type="ECO:0000256" key="3">
    <source>
        <dbReference type="ARBA" id="ARBA00023163"/>
    </source>
</evidence>
<keyword evidence="1" id="KW-0805">Transcription regulation</keyword>
<dbReference type="GO" id="GO:0003677">
    <property type="term" value="F:DNA binding"/>
    <property type="evidence" value="ECO:0007669"/>
    <property type="project" value="UniProtKB-KW"/>
</dbReference>
<feature type="domain" description="HTH cro/C1-type" evidence="5">
    <location>
        <begin position="9"/>
        <end position="60"/>
    </location>
</feature>
<dbReference type="SUPFAM" id="SSF47413">
    <property type="entry name" value="lambda repressor-like DNA-binding domains"/>
    <property type="match status" value="1"/>
</dbReference>
<dbReference type="CDD" id="cd01392">
    <property type="entry name" value="HTH_LacI"/>
    <property type="match status" value="1"/>
</dbReference>
<dbReference type="InterPro" id="IPR046335">
    <property type="entry name" value="LacI/GalR-like_sensor"/>
</dbReference>
<proteinExistence type="predicted"/>
<dbReference type="PROSITE" id="PS50943">
    <property type="entry name" value="HTH_CROC1"/>
    <property type="match status" value="1"/>
</dbReference>
<dbReference type="Gene3D" id="3.40.50.2300">
    <property type="match status" value="2"/>
</dbReference>
<keyword evidence="7" id="KW-1185">Reference proteome</keyword>
<dbReference type="InterPro" id="IPR028082">
    <property type="entry name" value="Peripla_BP_I"/>
</dbReference>
<dbReference type="InterPro" id="IPR010982">
    <property type="entry name" value="Lambda_DNA-bd_dom_sf"/>
</dbReference>
<evidence type="ECO:0000256" key="2">
    <source>
        <dbReference type="ARBA" id="ARBA00023125"/>
    </source>
</evidence>
<keyword evidence="2 6" id="KW-0238">DNA-binding</keyword>
<dbReference type="PROSITE" id="PS50932">
    <property type="entry name" value="HTH_LACI_2"/>
    <property type="match status" value="1"/>
</dbReference>
<dbReference type="PANTHER" id="PTHR30146">
    <property type="entry name" value="LACI-RELATED TRANSCRIPTIONAL REPRESSOR"/>
    <property type="match status" value="1"/>
</dbReference>
<feature type="domain" description="HTH lacI-type" evidence="4">
    <location>
        <begin position="11"/>
        <end position="66"/>
    </location>
</feature>
<evidence type="ECO:0000259" key="4">
    <source>
        <dbReference type="PROSITE" id="PS50932"/>
    </source>
</evidence>
<dbReference type="Proteomes" id="UP001069145">
    <property type="component" value="Unassembled WGS sequence"/>
</dbReference>
<sequence>MGKGLVMNKRVTIQEVADQAGVSKTTVSRYLNKKYHKMSPATKKRIKAVIEALDYRPSRQAQALKSKRSYLIGVVIADISNMYASLLLKGMSQVFNQAKWQMIILDSLGEVDLESQYLERLIDQNVDGIILQPAAITSENYQFIEDMQLPLILADRKTYPSQWLTIGTDNEAVISRLFDQIHLADYQSFVVVSEVLAPVSTRQDRYQAVVTACAPAPVHLIEVGQNNWQKAILDLAGQQKTLFFCNNGRVMIEVLRILKQGNFQVPQEVGVTGFDDWHMTDMIGPGITSIEQPTERIGAALAENLLQAIESQQILKAGYQAIPSHISLRSSV</sequence>
<dbReference type="Pfam" id="PF00356">
    <property type="entry name" value="LacI"/>
    <property type="match status" value="1"/>
</dbReference>
<dbReference type="PROSITE" id="PS00356">
    <property type="entry name" value="HTH_LACI_1"/>
    <property type="match status" value="1"/>
</dbReference>
<keyword evidence="3" id="KW-0804">Transcription</keyword>
<dbReference type="SMART" id="SM00354">
    <property type="entry name" value="HTH_LACI"/>
    <property type="match status" value="1"/>
</dbReference>
<dbReference type="PANTHER" id="PTHR30146:SF145">
    <property type="entry name" value="RIBOSE OPERON REPRESSOR"/>
    <property type="match status" value="1"/>
</dbReference>
<gene>
    <name evidence="6" type="ORF">ODY43_02345</name>
</gene>
<evidence type="ECO:0000313" key="6">
    <source>
        <dbReference type="EMBL" id="MCY3052816.1"/>
    </source>
</evidence>
<dbReference type="SUPFAM" id="SSF53822">
    <property type="entry name" value="Periplasmic binding protein-like I"/>
    <property type="match status" value="1"/>
</dbReference>
<dbReference type="InterPro" id="IPR000843">
    <property type="entry name" value="HTH_LacI"/>
</dbReference>
<organism evidence="6 7">
    <name type="scientific">Aerococcus urinae</name>
    <dbReference type="NCBI Taxonomy" id="1376"/>
    <lineage>
        <taxon>Bacteria</taxon>
        <taxon>Bacillati</taxon>
        <taxon>Bacillota</taxon>
        <taxon>Bacilli</taxon>
        <taxon>Lactobacillales</taxon>
        <taxon>Aerococcaceae</taxon>
        <taxon>Aerococcus</taxon>
    </lineage>
</organism>
<comment type="caution">
    <text evidence="6">The sequence shown here is derived from an EMBL/GenBank/DDBJ whole genome shotgun (WGS) entry which is preliminary data.</text>
</comment>